<evidence type="ECO:0000256" key="8">
    <source>
        <dbReference type="ARBA" id="ARBA00023136"/>
    </source>
</evidence>
<keyword evidence="8" id="KW-0472">Membrane</keyword>
<keyword evidence="6" id="KW-1133">Transmembrane helix</keyword>
<dbReference type="Proteomes" id="UP001153076">
    <property type="component" value="Unassembled WGS sequence"/>
</dbReference>
<dbReference type="GO" id="GO:0005789">
    <property type="term" value="C:endoplasmic reticulum membrane"/>
    <property type="evidence" value="ECO:0007669"/>
    <property type="project" value="UniProtKB-SubCell"/>
</dbReference>
<dbReference type="PANTHER" id="PTHR32219:SF24">
    <property type="entry name" value="PROTON PUMP-INTERACTOR"/>
    <property type="match status" value="1"/>
</dbReference>
<evidence type="ECO:0000256" key="4">
    <source>
        <dbReference type="ARBA" id="ARBA00022692"/>
    </source>
</evidence>
<dbReference type="PANTHER" id="PTHR32219">
    <property type="entry name" value="RNA-BINDING PROTEIN YLMH-RELATED"/>
    <property type="match status" value="1"/>
</dbReference>
<comment type="subcellular location">
    <subcellularLocation>
        <location evidence="1">Cell membrane</location>
        <topology evidence="1">Single-pass membrane protein</topology>
    </subcellularLocation>
    <subcellularLocation>
        <location evidence="2">Endoplasmic reticulum membrane</location>
        <topology evidence="2">Single-pass membrane protein</topology>
    </subcellularLocation>
</comment>
<comment type="caution">
    <text evidence="11">The sequence shown here is derived from an EMBL/GenBank/DDBJ whole genome shotgun (WGS) entry which is preliminary data.</text>
</comment>
<proteinExistence type="inferred from homology"/>
<organism evidence="11 12">
    <name type="scientific">Carnegiea gigantea</name>
    <dbReference type="NCBI Taxonomy" id="171969"/>
    <lineage>
        <taxon>Eukaryota</taxon>
        <taxon>Viridiplantae</taxon>
        <taxon>Streptophyta</taxon>
        <taxon>Embryophyta</taxon>
        <taxon>Tracheophyta</taxon>
        <taxon>Spermatophyta</taxon>
        <taxon>Magnoliopsida</taxon>
        <taxon>eudicotyledons</taxon>
        <taxon>Gunneridae</taxon>
        <taxon>Pentapetalae</taxon>
        <taxon>Caryophyllales</taxon>
        <taxon>Cactineae</taxon>
        <taxon>Cactaceae</taxon>
        <taxon>Cactoideae</taxon>
        <taxon>Echinocereeae</taxon>
        <taxon>Carnegiea</taxon>
    </lineage>
</organism>
<keyword evidence="4" id="KW-0812">Transmembrane</keyword>
<evidence type="ECO:0000256" key="1">
    <source>
        <dbReference type="ARBA" id="ARBA00004162"/>
    </source>
</evidence>
<reference evidence="11" key="1">
    <citation type="submission" date="2022-04" db="EMBL/GenBank/DDBJ databases">
        <title>Carnegiea gigantea Genome sequencing and assembly v2.</title>
        <authorList>
            <person name="Copetti D."/>
            <person name="Sanderson M.J."/>
            <person name="Burquez A."/>
            <person name="Wojciechowski M.F."/>
        </authorList>
    </citation>
    <scope>NUCLEOTIDE SEQUENCE</scope>
    <source>
        <strain evidence="11">SGP5-SGP5p</strain>
        <tissue evidence="11">Aerial part</tissue>
    </source>
</reference>
<evidence type="ECO:0000256" key="10">
    <source>
        <dbReference type="SAM" id="MobiDB-lite"/>
    </source>
</evidence>
<dbReference type="GO" id="GO:0005886">
    <property type="term" value="C:plasma membrane"/>
    <property type="evidence" value="ECO:0007669"/>
    <property type="project" value="UniProtKB-SubCell"/>
</dbReference>
<evidence type="ECO:0000313" key="12">
    <source>
        <dbReference type="Proteomes" id="UP001153076"/>
    </source>
</evidence>
<evidence type="ECO:0000256" key="6">
    <source>
        <dbReference type="ARBA" id="ARBA00022989"/>
    </source>
</evidence>
<dbReference type="InterPro" id="IPR055282">
    <property type="entry name" value="PPI1-4"/>
</dbReference>
<keyword evidence="3" id="KW-1003">Cell membrane</keyword>
<keyword evidence="5" id="KW-0256">Endoplasmic reticulum</keyword>
<evidence type="ECO:0000256" key="9">
    <source>
        <dbReference type="ARBA" id="ARBA00038080"/>
    </source>
</evidence>
<comment type="similarity">
    <text evidence="9">Belongs to the plant Proton pump-interactor protein family.</text>
</comment>
<evidence type="ECO:0000256" key="2">
    <source>
        <dbReference type="ARBA" id="ARBA00004389"/>
    </source>
</evidence>
<sequence>MIATIIIHRNPHKKVAHQFYFVKLCPSFVDPALKEKIEKSNDLLKRMDRVREIISREIRSIEVKMHEKRDEIDRLRRYGNFDVQYLMSFVEGLLQQFEIQWPGENKDIDLDQDLEVVDDIVDDINVDEKIEELSNTLNHGRRNLAEERRILRELKVMQRRKKHHDHPVKPTTFQRPRWNSKERIQQRILTALKQARDTKERERKLIEEYEAIKDETHKPIMPLKEKEAEIDRKKARANPHLES</sequence>
<evidence type="ECO:0000256" key="3">
    <source>
        <dbReference type="ARBA" id="ARBA00022475"/>
    </source>
</evidence>
<evidence type="ECO:0000256" key="7">
    <source>
        <dbReference type="ARBA" id="ARBA00023054"/>
    </source>
</evidence>
<feature type="region of interest" description="Disordered" evidence="10">
    <location>
        <begin position="214"/>
        <end position="243"/>
    </location>
</feature>
<keyword evidence="12" id="KW-1185">Reference proteome</keyword>
<gene>
    <name evidence="11" type="ORF">Cgig2_001378</name>
</gene>
<feature type="compositionally biased region" description="Basic and acidic residues" evidence="10">
    <location>
        <begin position="214"/>
        <end position="232"/>
    </location>
</feature>
<evidence type="ECO:0000313" key="11">
    <source>
        <dbReference type="EMBL" id="KAJ8449722.1"/>
    </source>
</evidence>
<name>A0A9Q1KUL8_9CARY</name>
<accession>A0A9Q1KUL8</accession>
<dbReference type="EMBL" id="JAKOGI010000019">
    <property type="protein sequence ID" value="KAJ8449722.1"/>
    <property type="molecule type" value="Genomic_DNA"/>
</dbReference>
<protein>
    <submittedName>
        <fullName evidence="11">Uncharacterized protein</fullName>
    </submittedName>
</protein>
<evidence type="ECO:0000256" key="5">
    <source>
        <dbReference type="ARBA" id="ARBA00022824"/>
    </source>
</evidence>
<dbReference type="AlphaFoldDB" id="A0A9Q1KUL8"/>
<keyword evidence="7" id="KW-0175">Coiled coil</keyword>